<evidence type="ECO:0000256" key="1">
    <source>
        <dbReference type="ARBA" id="ARBA00004752"/>
    </source>
</evidence>
<dbReference type="InterPro" id="IPR050979">
    <property type="entry name" value="LD-transpeptidase"/>
</dbReference>
<comment type="pathway">
    <text evidence="1 6">Cell wall biogenesis; peptidoglycan biosynthesis.</text>
</comment>
<accession>C9L6L4</accession>
<feature type="domain" description="L,D-TPase catalytic" evidence="7">
    <location>
        <begin position="357"/>
        <end position="484"/>
    </location>
</feature>
<evidence type="ECO:0000256" key="5">
    <source>
        <dbReference type="ARBA" id="ARBA00023316"/>
    </source>
</evidence>
<dbReference type="GO" id="GO:0016740">
    <property type="term" value="F:transferase activity"/>
    <property type="evidence" value="ECO:0007669"/>
    <property type="project" value="UniProtKB-KW"/>
</dbReference>
<keyword evidence="4 6" id="KW-0573">Peptidoglycan synthesis</keyword>
<dbReference type="eggNOG" id="COG1376">
    <property type="taxonomic scope" value="Bacteria"/>
</dbReference>
<dbReference type="SUPFAM" id="SSF141523">
    <property type="entry name" value="L,D-transpeptidase catalytic domain-like"/>
    <property type="match status" value="1"/>
</dbReference>
<feature type="active site" description="Nucleophile" evidence="6">
    <location>
        <position position="460"/>
    </location>
</feature>
<dbReference type="CDD" id="cd16913">
    <property type="entry name" value="YkuD_like"/>
    <property type="match status" value="1"/>
</dbReference>
<name>C9L6L4_BLAHA</name>
<dbReference type="InterPro" id="IPR022029">
    <property type="entry name" value="YoaR-like_PG-bd"/>
</dbReference>
<evidence type="ECO:0000256" key="3">
    <source>
        <dbReference type="ARBA" id="ARBA00022960"/>
    </source>
</evidence>
<evidence type="ECO:0000313" key="9">
    <source>
        <dbReference type="Proteomes" id="UP000003755"/>
    </source>
</evidence>
<dbReference type="InterPro" id="IPR038054">
    <property type="entry name" value="LD_TPept-like_central_sf"/>
</dbReference>
<dbReference type="STRING" id="537007.BLAHAN_05025"/>
<dbReference type="GO" id="GO:0071555">
    <property type="term" value="P:cell wall organization"/>
    <property type="evidence" value="ECO:0007669"/>
    <property type="project" value="UniProtKB-UniRule"/>
</dbReference>
<dbReference type="GO" id="GO:0005576">
    <property type="term" value="C:extracellular region"/>
    <property type="evidence" value="ECO:0007669"/>
    <property type="project" value="TreeGrafter"/>
</dbReference>
<dbReference type="KEGG" id="bhan:CGC63_11475"/>
<dbReference type="EMBL" id="ABYU02000012">
    <property type="protein sequence ID" value="EEX22058.1"/>
    <property type="molecule type" value="Genomic_DNA"/>
</dbReference>
<dbReference type="InterPro" id="IPR005490">
    <property type="entry name" value="LD_TPept_cat_dom"/>
</dbReference>
<evidence type="ECO:0000313" key="8">
    <source>
        <dbReference type="EMBL" id="EEX22058.1"/>
    </source>
</evidence>
<keyword evidence="5 6" id="KW-0961">Cell wall biogenesis/degradation</keyword>
<dbReference type="Gene3D" id="3.10.20.800">
    <property type="match status" value="1"/>
</dbReference>
<sequence>MKQRELINMAKKKKCAKWQKKVLICGTVIACIFGLVYAGGAFYYKDKFFKRTKINGVSVDNLTAKEAEKKIENRIEDYSLEISFKDGEKEVIDGKEISYEYLSDGKIQEHLEKQNPFLWTSGFFKEHNYEVGEAITFDETKLQEKLNTFACMQEENMIPPKDAYIAFENNSFVIKPEEAGTTLDKALLTEKLLASVKESKNTFSAEEAGVYVLPTVTDKDETLKHQQEVWNGCAAVTVTHTFGDKKEVLDGMTVKDWMTYDENGNYVENLGVLQQHIRDYVQTLGEKYNTIGTKRTLTSTYTGEPVTVSGGSYGYLIDIRGERAQLLKDIQSHGNIEREPIYAKRGKAYGENDIGNTYVELDLSAQHLWYYKDGAVLMESDFVSGTYNDKSRRTPSGVYSLAYKQRNQVLRPAPNPDGTYDYESPVSYWMPFNGGIGLHDANWRGRFGGNIYRNSGSHGCINLPVSFAGKFYESIEAGCPIVCFYR</sequence>
<evidence type="ECO:0000256" key="6">
    <source>
        <dbReference type="PROSITE-ProRule" id="PRU01373"/>
    </source>
</evidence>
<comment type="caution">
    <text evidence="8">The sequence shown here is derived from an EMBL/GenBank/DDBJ whole genome shotgun (WGS) entry which is preliminary data.</text>
</comment>
<dbReference type="MEROPS" id="C82.001"/>
<dbReference type="HOGENOM" id="CLU_022707_2_1_9"/>
<dbReference type="PANTHER" id="PTHR30582">
    <property type="entry name" value="L,D-TRANSPEPTIDASE"/>
    <property type="match status" value="1"/>
</dbReference>
<dbReference type="Pfam" id="PF03734">
    <property type="entry name" value="YkuD"/>
    <property type="match status" value="1"/>
</dbReference>
<dbReference type="Proteomes" id="UP000003755">
    <property type="component" value="Unassembled WGS sequence"/>
</dbReference>
<proteinExistence type="predicted"/>
<dbReference type="GO" id="GO:0008360">
    <property type="term" value="P:regulation of cell shape"/>
    <property type="evidence" value="ECO:0007669"/>
    <property type="project" value="UniProtKB-UniRule"/>
</dbReference>
<feature type="active site" description="Proton donor/acceptor" evidence="6">
    <location>
        <position position="439"/>
    </location>
</feature>
<keyword evidence="9" id="KW-1185">Reference proteome</keyword>
<dbReference type="InterPro" id="IPR038063">
    <property type="entry name" value="Transpep_catalytic_dom"/>
</dbReference>
<keyword evidence="2" id="KW-0808">Transferase</keyword>
<dbReference type="SUPFAM" id="SSF143985">
    <property type="entry name" value="L,D-transpeptidase pre-catalytic domain-like"/>
    <property type="match status" value="1"/>
</dbReference>
<gene>
    <name evidence="8" type="ORF">BLAHAN_05025</name>
</gene>
<dbReference type="Pfam" id="PF12229">
    <property type="entry name" value="PG_binding_4"/>
    <property type="match status" value="1"/>
</dbReference>
<dbReference type="GO" id="GO:0018104">
    <property type="term" value="P:peptidoglycan-protein cross-linking"/>
    <property type="evidence" value="ECO:0007669"/>
    <property type="project" value="TreeGrafter"/>
</dbReference>
<evidence type="ECO:0000256" key="4">
    <source>
        <dbReference type="ARBA" id="ARBA00022984"/>
    </source>
</evidence>
<keyword evidence="3 6" id="KW-0133">Cell shape</keyword>
<dbReference type="Gene3D" id="2.40.440.10">
    <property type="entry name" value="L,D-transpeptidase catalytic domain-like"/>
    <property type="match status" value="1"/>
</dbReference>
<evidence type="ECO:0000259" key="7">
    <source>
        <dbReference type="PROSITE" id="PS52029"/>
    </source>
</evidence>
<dbReference type="AlphaFoldDB" id="C9L6L4"/>
<reference evidence="8" key="1">
    <citation type="submission" date="2009-09" db="EMBL/GenBank/DDBJ databases">
        <authorList>
            <person name="Weinstock G."/>
            <person name="Sodergren E."/>
            <person name="Clifton S."/>
            <person name="Fulton L."/>
            <person name="Fulton B."/>
            <person name="Courtney L."/>
            <person name="Fronick C."/>
            <person name="Harrison M."/>
            <person name="Strong C."/>
            <person name="Farmer C."/>
            <person name="Delahaunty K."/>
            <person name="Markovic C."/>
            <person name="Hall O."/>
            <person name="Minx P."/>
            <person name="Tomlinson C."/>
            <person name="Mitreva M."/>
            <person name="Nelson J."/>
            <person name="Hou S."/>
            <person name="Wollam A."/>
            <person name="Pepin K.H."/>
            <person name="Johnson M."/>
            <person name="Bhonagiri V."/>
            <person name="Nash W.E."/>
            <person name="Warren W."/>
            <person name="Chinwalla A."/>
            <person name="Mardis E.R."/>
            <person name="Wilson R.K."/>
        </authorList>
    </citation>
    <scope>NUCLEOTIDE SEQUENCE [LARGE SCALE GENOMIC DNA]</scope>
    <source>
        <strain evidence="8">DSM 20583</strain>
    </source>
</reference>
<protein>
    <recommendedName>
        <fullName evidence="7">L,D-TPase catalytic domain-containing protein</fullName>
    </recommendedName>
</protein>
<dbReference type="PANTHER" id="PTHR30582:SF33">
    <property type="entry name" value="EXPORTED PROTEIN"/>
    <property type="match status" value="1"/>
</dbReference>
<organism evidence="8 9">
    <name type="scientific">Blautia hansenii DSM 20583</name>
    <dbReference type="NCBI Taxonomy" id="537007"/>
    <lineage>
        <taxon>Bacteria</taxon>
        <taxon>Bacillati</taxon>
        <taxon>Bacillota</taxon>
        <taxon>Clostridia</taxon>
        <taxon>Lachnospirales</taxon>
        <taxon>Lachnospiraceae</taxon>
        <taxon>Blautia</taxon>
    </lineage>
</organism>
<dbReference type="PROSITE" id="PS52029">
    <property type="entry name" value="LD_TPASE"/>
    <property type="match status" value="1"/>
</dbReference>
<evidence type="ECO:0000256" key="2">
    <source>
        <dbReference type="ARBA" id="ARBA00022679"/>
    </source>
</evidence>
<dbReference type="GO" id="GO:0071972">
    <property type="term" value="F:peptidoglycan L,D-transpeptidase activity"/>
    <property type="evidence" value="ECO:0007669"/>
    <property type="project" value="TreeGrafter"/>
</dbReference>
<dbReference type="UniPathway" id="UPA00219"/>